<gene>
    <name evidence="7" type="ORF">Ctaglu_38440</name>
</gene>
<accession>A0A401URS1</accession>
<dbReference type="EMBL" id="BHYK01000029">
    <property type="protein sequence ID" value="GCD12221.1"/>
    <property type="molecule type" value="Genomic_DNA"/>
</dbReference>
<feature type="transmembrane region" description="Helical" evidence="6">
    <location>
        <begin position="186"/>
        <end position="205"/>
    </location>
</feature>
<feature type="transmembrane region" description="Helical" evidence="6">
    <location>
        <begin position="146"/>
        <end position="166"/>
    </location>
</feature>
<reference evidence="7 8" key="1">
    <citation type="submission" date="2018-11" db="EMBL/GenBank/DDBJ databases">
        <title>Genome sequencing and assembly of Clostridium tagluense strain A121.</title>
        <authorList>
            <person name="Murakami T."/>
            <person name="Segawa T."/>
            <person name="Shcherbakova V.A."/>
            <person name="Mori H."/>
            <person name="Yoshimura Y."/>
        </authorList>
    </citation>
    <scope>NUCLEOTIDE SEQUENCE [LARGE SCALE GENOMIC DNA]</scope>
    <source>
        <strain evidence="7 8">A121</strain>
    </source>
</reference>
<dbReference type="PANTHER" id="PTHR11706:SF33">
    <property type="entry name" value="NATURAL RESISTANCE-ASSOCIATED MACROPHAGE PROTEIN 2"/>
    <property type="match status" value="1"/>
</dbReference>
<protein>
    <submittedName>
        <fullName evidence="7">Iron transporter</fullName>
    </submittedName>
</protein>
<keyword evidence="4 6" id="KW-1133">Transmembrane helix</keyword>
<evidence type="ECO:0000313" key="7">
    <source>
        <dbReference type="EMBL" id="GCD12221.1"/>
    </source>
</evidence>
<name>A0A401URS1_9CLOT</name>
<evidence type="ECO:0000256" key="5">
    <source>
        <dbReference type="ARBA" id="ARBA00023136"/>
    </source>
</evidence>
<keyword evidence="3 6" id="KW-0812">Transmembrane</keyword>
<comment type="caution">
    <text evidence="7">The sequence shown here is derived from an EMBL/GenBank/DDBJ whole genome shotgun (WGS) entry which is preliminary data.</text>
</comment>
<feature type="transmembrane region" description="Helical" evidence="6">
    <location>
        <begin position="341"/>
        <end position="360"/>
    </location>
</feature>
<evidence type="ECO:0000256" key="6">
    <source>
        <dbReference type="SAM" id="Phobius"/>
    </source>
</evidence>
<dbReference type="GO" id="GO:0015086">
    <property type="term" value="F:cadmium ion transmembrane transporter activity"/>
    <property type="evidence" value="ECO:0007669"/>
    <property type="project" value="TreeGrafter"/>
</dbReference>
<dbReference type="InterPro" id="IPR001046">
    <property type="entry name" value="NRAMP_fam"/>
</dbReference>
<evidence type="ECO:0000256" key="1">
    <source>
        <dbReference type="ARBA" id="ARBA00004141"/>
    </source>
</evidence>
<feature type="transmembrane region" description="Helical" evidence="6">
    <location>
        <begin position="85"/>
        <end position="103"/>
    </location>
</feature>
<proteinExistence type="predicted"/>
<dbReference type="NCBIfam" id="NF037982">
    <property type="entry name" value="Nramp_1"/>
    <property type="match status" value="1"/>
</dbReference>
<dbReference type="PANTHER" id="PTHR11706">
    <property type="entry name" value="SOLUTE CARRIER PROTEIN FAMILY 11 MEMBER"/>
    <property type="match status" value="1"/>
</dbReference>
<keyword evidence="5 6" id="KW-0472">Membrane</keyword>
<feature type="transmembrane region" description="Helical" evidence="6">
    <location>
        <begin position="296"/>
        <end position="321"/>
    </location>
</feature>
<dbReference type="AlphaFoldDB" id="A0A401URS1"/>
<sequence length="427" mass="46561">MKTTQKLKKFLRILGPGFISGASDDDPSGIATYSQTGTQFGFGQLWVALFSFPFMVVIQEMCGRIGMVSAKGLSGVIKEHYSKKILYFAVTLLAIANVINIGADLGAMASAGQLIIGIPFIFWLVGIAILIVILEIAVTYKVYAKFLKYMALTLFAYIITTFIIKVDWSKVLYSTLVPSFSTSKDYLLNIVAILGTTISPYLFFWQTNQEVEEGHEKNKLGLKAVGTAKGIPDVKKVDVRDMKIDTNVGMLFSNIVMFFIIVTTASTLKTNGITHIDTATQAAQALKPLAGNFASLLFAMGIIGTGLLAVPVLAGSAAYAISEVFHWKEGLNKKIKRAPEFYGVIIVAVIIGIIINFLPIKPFQMLYYTAIINGIAAPPLMVLVMLISNNKKIMGKYSNSTFSNIMGWIITVIMAMASIGLLVSLFF</sequence>
<feature type="transmembrane region" description="Helical" evidence="6">
    <location>
        <begin position="366"/>
        <end position="387"/>
    </location>
</feature>
<organism evidence="7 8">
    <name type="scientific">Clostridium tagluense</name>
    <dbReference type="NCBI Taxonomy" id="360422"/>
    <lineage>
        <taxon>Bacteria</taxon>
        <taxon>Bacillati</taxon>
        <taxon>Bacillota</taxon>
        <taxon>Clostridia</taxon>
        <taxon>Eubacteriales</taxon>
        <taxon>Clostridiaceae</taxon>
        <taxon>Clostridium</taxon>
    </lineage>
</organism>
<dbReference type="GO" id="GO:0005886">
    <property type="term" value="C:plasma membrane"/>
    <property type="evidence" value="ECO:0007669"/>
    <property type="project" value="TreeGrafter"/>
</dbReference>
<dbReference type="Pfam" id="PF01566">
    <property type="entry name" value="Nramp"/>
    <property type="match status" value="1"/>
</dbReference>
<dbReference type="Proteomes" id="UP000287872">
    <property type="component" value="Unassembled WGS sequence"/>
</dbReference>
<evidence type="ECO:0000313" key="8">
    <source>
        <dbReference type="Proteomes" id="UP000287872"/>
    </source>
</evidence>
<evidence type="ECO:0000256" key="4">
    <source>
        <dbReference type="ARBA" id="ARBA00022989"/>
    </source>
</evidence>
<feature type="transmembrane region" description="Helical" evidence="6">
    <location>
        <begin position="115"/>
        <end position="134"/>
    </location>
</feature>
<comment type="subcellular location">
    <subcellularLocation>
        <location evidence="1">Membrane</location>
        <topology evidence="1">Multi-pass membrane protein</topology>
    </subcellularLocation>
</comment>
<evidence type="ECO:0000256" key="3">
    <source>
        <dbReference type="ARBA" id="ARBA00022692"/>
    </source>
</evidence>
<evidence type="ECO:0000256" key="2">
    <source>
        <dbReference type="ARBA" id="ARBA00022448"/>
    </source>
</evidence>
<dbReference type="RefSeq" id="WP_125004742.1">
    <property type="nucleotide sequence ID" value="NZ_BHYK01000029.1"/>
</dbReference>
<feature type="transmembrane region" description="Helical" evidence="6">
    <location>
        <begin position="248"/>
        <end position="268"/>
    </location>
</feature>
<dbReference type="GO" id="GO:0034755">
    <property type="term" value="P:iron ion transmembrane transport"/>
    <property type="evidence" value="ECO:0007669"/>
    <property type="project" value="TreeGrafter"/>
</dbReference>
<keyword evidence="8" id="KW-1185">Reference proteome</keyword>
<keyword evidence="2" id="KW-0813">Transport</keyword>
<feature type="transmembrane region" description="Helical" evidence="6">
    <location>
        <begin position="408"/>
        <end position="426"/>
    </location>
</feature>
<dbReference type="GO" id="GO:0005384">
    <property type="term" value="F:manganese ion transmembrane transporter activity"/>
    <property type="evidence" value="ECO:0007669"/>
    <property type="project" value="TreeGrafter"/>
</dbReference>
<dbReference type="OrthoDB" id="141480at2"/>